<feature type="compositionally biased region" description="Basic and acidic residues" evidence="1">
    <location>
        <begin position="1"/>
        <end position="11"/>
    </location>
</feature>
<evidence type="ECO:0000313" key="2">
    <source>
        <dbReference type="EMBL" id="KAG5980426.1"/>
    </source>
</evidence>
<feature type="region of interest" description="Disordered" evidence="1">
    <location>
        <begin position="1"/>
        <end position="70"/>
    </location>
</feature>
<reference evidence="2" key="1">
    <citation type="journal article" date="2020" name="bioRxiv">
        <title>Whole genome comparisons of ergot fungi reveals the divergence and evolution of species within the genus Claviceps are the result of varying mechanisms driving genome evolution and host range expansion.</title>
        <authorList>
            <person name="Wyka S.A."/>
            <person name="Mondo S.J."/>
            <person name="Liu M."/>
            <person name="Dettman J."/>
            <person name="Nalam V."/>
            <person name="Broders K.D."/>
        </authorList>
    </citation>
    <scope>NUCLEOTIDE SEQUENCE</scope>
    <source>
        <strain evidence="2">CCC 602</strain>
    </source>
</reference>
<proteinExistence type="predicted"/>
<keyword evidence="3" id="KW-1185">Reference proteome</keyword>
<feature type="non-terminal residue" evidence="2">
    <location>
        <position position="1"/>
    </location>
</feature>
<organism evidence="2 3">
    <name type="scientific">Claviceps pusilla</name>
    <dbReference type="NCBI Taxonomy" id="123648"/>
    <lineage>
        <taxon>Eukaryota</taxon>
        <taxon>Fungi</taxon>
        <taxon>Dikarya</taxon>
        <taxon>Ascomycota</taxon>
        <taxon>Pezizomycotina</taxon>
        <taxon>Sordariomycetes</taxon>
        <taxon>Hypocreomycetidae</taxon>
        <taxon>Hypocreales</taxon>
        <taxon>Clavicipitaceae</taxon>
        <taxon>Claviceps</taxon>
    </lineage>
</organism>
<protein>
    <submittedName>
        <fullName evidence="2">Uncharacterized protein</fullName>
    </submittedName>
</protein>
<name>A0A9P7N313_9HYPO</name>
<evidence type="ECO:0000313" key="3">
    <source>
        <dbReference type="Proteomes" id="UP000748025"/>
    </source>
</evidence>
<comment type="caution">
    <text evidence="2">The sequence shown here is derived from an EMBL/GenBank/DDBJ whole genome shotgun (WGS) entry which is preliminary data.</text>
</comment>
<dbReference type="AlphaFoldDB" id="A0A9P7N313"/>
<sequence>IIAEPKYHDRQLLVSDEEQNQDTGTPPDTIDTSSQTASRQDPTPAVLKGHRPSARPLHSDDRLTPTVHGP</sequence>
<accession>A0A9P7N313</accession>
<feature type="compositionally biased region" description="Polar residues" evidence="1">
    <location>
        <begin position="21"/>
        <end position="41"/>
    </location>
</feature>
<gene>
    <name evidence="2" type="ORF">E4U43_006746</name>
</gene>
<dbReference type="EMBL" id="SRPW01004765">
    <property type="protein sequence ID" value="KAG5980426.1"/>
    <property type="molecule type" value="Genomic_DNA"/>
</dbReference>
<dbReference type="Proteomes" id="UP000748025">
    <property type="component" value="Unassembled WGS sequence"/>
</dbReference>
<evidence type="ECO:0000256" key="1">
    <source>
        <dbReference type="SAM" id="MobiDB-lite"/>
    </source>
</evidence>